<dbReference type="Gene3D" id="2.60.120.620">
    <property type="entry name" value="q2cbj1_9rhob like domain"/>
    <property type="match status" value="1"/>
</dbReference>
<feature type="region of interest" description="Disordered" evidence="1">
    <location>
        <begin position="151"/>
        <end position="172"/>
    </location>
</feature>
<accession>A0A101NFQ8</accession>
<proteinExistence type="predicted"/>
<dbReference type="OrthoDB" id="9796766at2"/>
<dbReference type="GO" id="GO:0016706">
    <property type="term" value="F:2-oxoglutarate-dependent dioxygenase activity"/>
    <property type="evidence" value="ECO:0007669"/>
    <property type="project" value="UniProtKB-ARBA"/>
</dbReference>
<sequence length="270" mass="30196">MTSTSIRQTPTLAEHGYEVIPDALTPEQVERLSKTADLTQERFRDRARDYYTPRRRVLFAIQELEPAFLEPMALATTMPAVCAALGWNIFVYHSHLDRNESLPDDVVFPFNWHRDLQGITYTLPFPLPLLSVKVSYPLTDITCVEDGGPLVIPGSHTGPETPKPTGPEPSGSVPVLAPAGSAIVIDSRLWHTVGANRSGTTRSTLFYAYAYRWIRPVAKYDLSPRRLADLSPVQRQLLGAGDRYEGFHLPETDEEVPLRRIVESGDWSAL</sequence>
<dbReference type="AlphaFoldDB" id="A0A101NFQ8"/>
<gene>
    <name evidence="2" type="ORF">AQI88_33685</name>
</gene>
<evidence type="ECO:0000256" key="1">
    <source>
        <dbReference type="SAM" id="MobiDB-lite"/>
    </source>
</evidence>
<comment type="caution">
    <text evidence="2">The sequence shown here is derived from an EMBL/GenBank/DDBJ whole genome shotgun (WGS) entry which is preliminary data.</text>
</comment>
<dbReference type="SUPFAM" id="SSF51197">
    <property type="entry name" value="Clavaminate synthase-like"/>
    <property type="match status" value="1"/>
</dbReference>
<organism evidence="2 3">
    <name type="scientific">Streptomyces cellostaticus</name>
    <dbReference type="NCBI Taxonomy" id="67285"/>
    <lineage>
        <taxon>Bacteria</taxon>
        <taxon>Bacillati</taxon>
        <taxon>Actinomycetota</taxon>
        <taxon>Actinomycetes</taxon>
        <taxon>Kitasatosporales</taxon>
        <taxon>Streptomycetaceae</taxon>
        <taxon>Streptomyces</taxon>
    </lineage>
</organism>
<protein>
    <recommendedName>
        <fullName evidence="4">Phytanoyl-CoA dioxygenase</fullName>
    </recommendedName>
</protein>
<keyword evidence="3" id="KW-1185">Reference proteome</keyword>
<evidence type="ECO:0000313" key="2">
    <source>
        <dbReference type="EMBL" id="KUM92131.1"/>
    </source>
</evidence>
<evidence type="ECO:0000313" key="3">
    <source>
        <dbReference type="Proteomes" id="UP000054241"/>
    </source>
</evidence>
<dbReference type="Proteomes" id="UP000054241">
    <property type="component" value="Unassembled WGS sequence"/>
</dbReference>
<dbReference type="GO" id="GO:0005506">
    <property type="term" value="F:iron ion binding"/>
    <property type="evidence" value="ECO:0007669"/>
    <property type="project" value="UniProtKB-ARBA"/>
</dbReference>
<dbReference type="Pfam" id="PF05721">
    <property type="entry name" value="PhyH"/>
    <property type="match status" value="1"/>
</dbReference>
<evidence type="ECO:0008006" key="4">
    <source>
        <dbReference type="Google" id="ProtNLM"/>
    </source>
</evidence>
<reference evidence="2 3" key="1">
    <citation type="submission" date="2015-10" db="EMBL/GenBank/DDBJ databases">
        <title>Draft genome sequence of Streptomyces cellostaticus DSM 40189, type strain for the species Streptomyces cellostaticus.</title>
        <authorList>
            <person name="Ruckert C."/>
            <person name="Winkler A."/>
            <person name="Kalinowski J."/>
            <person name="Kampfer P."/>
            <person name="Glaeser S."/>
        </authorList>
    </citation>
    <scope>NUCLEOTIDE SEQUENCE [LARGE SCALE GENOMIC DNA]</scope>
    <source>
        <strain evidence="2 3">DSM 40189</strain>
    </source>
</reference>
<name>A0A101NFQ8_9ACTN</name>
<dbReference type="EMBL" id="LMWL01000065">
    <property type="protein sequence ID" value="KUM92131.1"/>
    <property type="molecule type" value="Genomic_DNA"/>
</dbReference>
<dbReference type="RefSeq" id="WP_067006629.1">
    <property type="nucleotide sequence ID" value="NZ_BNDU01000006.1"/>
</dbReference>
<dbReference type="PANTHER" id="PTHR20883:SF48">
    <property type="entry name" value="ECTOINE DIOXYGENASE"/>
    <property type="match status" value="1"/>
</dbReference>
<dbReference type="STRING" id="67285.AQI88_33685"/>
<dbReference type="InterPro" id="IPR008775">
    <property type="entry name" value="Phytyl_CoA_dOase-like"/>
</dbReference>
<dbReference type="PANTHER" id="PTHR20883">
    <property type="entry name" value="PHYTANOYL-COA DIOXYGENASE DOMAIN CONTAINING 1"/>
    <property type="match status" value="1"/>
</dbReference>